<evidence type="ECO:0000313" key="4">
    <source>
        <dbReference type="Proteomes" id="UP000254834"/>
    </source>
</evidence>
<evidence type="ECO:0000256" key="1">
    <source>
        <dbReference type="ARBA" id="ARBA00006525"/>
    </source>
</evidence>
<evidence type="ECO:0000313" key="3">
    <source>
        <dbReference type="EMBL" id="AXK60307.1"/>
    </source>
</evidence>
<evidence type="ECO:0000259" key="2">
    <source>
        <dbReference type="Pfam" id="PF02481"/>
    </source>
</evidence>
<dbReference type="PANTHER" id="PTHR43022">
    <property type="entry name" value="PROTEIN SMF"/>
    <property type="match status" value="1"/>
</dbReference>
<dbReference type="AlphaFoldDB" id="A0A345ZAJ0"/>
<sequence>MNFQLSDQTILHLSLINGVGPATIKLIIEHIARENLPQIYTYSASDFQACGIYFERAVKIVAGLKDRSLLDKELALIEKHHISWCAFGSSDYSSLLASIEQPPAIVYYQGRNLFNQNNAIAFVGARKADAYARLVVDKLVPPLVQSGWVIVSGGALGTDSFVHDKVVKLQGKTIAVLGSGLLHWYPASNHQLFHQIIQTGGMIVSCFPLQTQPIPSNFPARNRIIAGLSQGTVVVQAAAKSGALITADFAVEQGREVFAVPGSIEHGLHDGCHNLIAQGAKLVTTAHDILIELVGVQAVTEFQQDNQLSLPLSDVCPYEKAILEITLIATSTETLVSKIDISFDDLMVKLFDLNLQGKITQDMMGLWKRI</sequence>
<accession>A0A345ZAJ0</accession>
<dbReference type="NCBIfam" id="TIGR00732">
    <property type="entry name" value="dprA"/>
    <property type="match status" value="1"/>
</dbReference>
<dbReference type="InterPro" id="IPR057666">
    <property type="entry name" value="DrpA_SLOG"/>
</dbReference>
<dbReference type="GO" id="GO:0009294">
    <property type="term" value="P:DNA-mediated transformation"/>
    <property type="evidence" value="ECO:0007669"/>
    <property type="project" value="InterPro"/>
</dbReference>
<dbReference type="Pfam" id="PF02481">
    <property type="entry name" value="DNA_processg_A"/>
    <property type="match status" value="1"/>
</dbReference>
<dbReference type="KEGG" id="cdes:C0J27_00885"/>
<organism evidence="3 4">
    <name type="scientific">Candidatus Chromulinivorax destructor</name>
    <dbReference type="NCBI Taxonomy" id="2066483"/>
    <lineage>
        <taxon>Bacteria</taxon>
        <taxon>Candidatus Babelota</taxon>
        <taxon>Candidatus Babeliae</taxon>
        <taxon>Candidatus Babeliales</taxon>
        <taxon>Candidatus Chromulinivoraceae</taxon>
        <taxon>Candidatus Chromulinivorax</taxon>
    </lineage>
</organism>
<comment type="similarity">
    <text evidence="1">Belongs to the DprA/Smf family.</text>
</comment>
<protein>
    <submittedName>
        <fullName evidence="3">DNA-protecting protein DprA</fullName>
    </submittedName>
</protein>
<dbReference type="Proteomes" id="UP000254834">
    <property type="component" value="Chromosome"/>
</dbReference>
<keyword evidence="4" id="KW-1185">Reference proteome</keyword>
<dbReference type="SUPFAM" id="SSF102405">
    <property type="entry name" value="MCP/YpsA-like"/>
    <property type="match status" value="1"/>
</dbReference>
<dbReference type="Gene3D" id="3.40.50.450">
    <property type="match status" value="1"/>
</dbReference>
<dbReference type="RefSeq" id="WP_115585322.1">
    <property type="nucleotide sequence ID" value="NZ_CP025544.1"/>
</dbReference>
<dbReference type="OrthoDB" id="9785707at2"/>
<name>A0A345ZAJ0_9BACT</name>
<dbReference type="InterPro" id="IPR003488">
    <property type="entry name" value="DprA"/>
</dbReference>
<proteinExistence type="inferred from homology"/>
<gene>
    <name evidence="3" type="primary">dprA</name>
    <name evidence="3" type="ORF">C0J27_00885</name>
</gene>
<reference evidence="3 4" key="1">
    <citation type="submission" date="2017-12" db="EMBL/GenBank/DDBJ databases">
        <title>Chromulinavorax destructans is a abundant pathogen of dominant heterotrophic picoflagllates.</title>
        <authorList>
            <person name="Deeg C.M."/>
            <person name="Zimmer M."/>
            <person name="Suttle C.A."/>
        </authorList>
    </citation>
    <scope>NUCLEOTIDE SEQUENCE [LARGE SCALE GENOMIC DNA]</scope>
    <source>
        <strain evidence="3 4">SeV1</strain>
    </source>
</reference>
<dbReference type="EMBL" id="CP025544">
    <property type="protein sequence ID" value="AXK60307.1"/>
    <property type="molecule type" value="Genomic_DNA"/>
</dbReference>
<dbReference type="PANTHER" id="PTHR43022:SF1">
    <property type="entry name" value="PROTEIN SMF"/>
    <property type="match status" value="1"/>
</dbReference>
<feature type="domain" description="Smf/DprA SLOG" evidence="2">
    <location>
        <begin position="86"/>
        <end position="292"/>
    </location>
</feature>